<dbReference type="KEGG" id="nmv:NITMOv2_0797"/>
<keyword evidence="2" id="KW-1185">Reference proteome</keyword>
<dbReference type="InterPro" id="IPR003607">
    <property type="entry name" value="HD/PDEase_dom"/>
</dbReference>
<dbReference type="CDD" id="cd00077">
    <property type="entry name" value="HDc"/>
    <property type="match status" value="1"/>
</dbReference>
<dbReference type="OrthoDB" id="9778739at2"/>
<evidence type="ECO:0000313" key="1">
    <source>
        <dbReference type="EMBL" id="ALA57232.1"/>
    </source>
</evidence>
<reference evidence="1 2" key="1">
    <citation type="journal article" date="2015" name="Proc. Natl. Acad. Sci. U.S.A.">
        <title>Expanded metabolic versatility of ubiquitous nitrite-oxidizing bacteria from the genus Nitrospira.</title>
        <authorList>
            <person name="Koch H."/>
            <person name="Lucker S."/>
            <person name="Albertsen M."/>
            <person name="Kitzinger K."/>
            <person name="Herbold C."/>
            <person name="Spieck E."/>
            <person name="Nielsen P.H."/>
            <person name="Wagner M."/>
            <person name="Daims H."/>
        </authorList>
    </citation>
    <scope>NUCLEOTIDE SEQUENCE [LARGE SCALE GENOMIC DNA]</scope>
    <source>
        <strain evidence="1 2">NSP M-1</strain>
    </source>
</reference>
<sequence>MPAHRPSAPLLIPRPLVSALMKLYDYPHPTRPGRTIRGYDRPHAVRTARMCAAVAARLGHPDDRVRAYQIACLLHDLGRAGLDRQLFGMIWSWAKQRGIPTRPREWRAIHPETAYGRETEAFVSLYRRDLIAAGVPMDRWAVEQIEMRLGYARRLARRLRAVKPAVAKLRVRWRPWMQRVMLYYYYPERLAAATPWVKQLAEILVACEQFEAYSNQQRGRDYYVRKKETLSDAFAYLDKLQQDGILSIEVMNALRGLAGEGAFDSILEEARGGPLSRTERRFLRSLVGGRA</sequence>
<dbReference type="EMBL" id="CP011801">
    <property type="protein sequence ID" value="ALA57232.1"/>
    <property type="molecule type" value="Genomic_DNA"/>
</dbReference>
<evidence type="ECO:0000313" key="2">
    <source>
        <dbReference type="Proteomes" id="UP000069205"/>
    </source>
</evidence>
<dbReference type="SUPFAM" id="SSF109604">
    <property type="entry name" value="HD-domain/PDEase-like"/>
    <property type="match status" value="1"/>
</dbReference>
<dbReference type="Gene3D" id="1.10.3210.10">
    <property type="entry name" value="Hypothetical protein af1432"/>
    <property type="match status" value="1"/>
</dbReference>
<dbReference type="PATRIC" id="fig|42253.5.peg.782"/>
<accession>A0A0K2G9F1</accession>
<name>A0A0K2G9F1_NITMO</name>
<dbReference type="STRING" id="42253.NITMOv2_0797"/>
<gene>
    <name evidence="1" type="ORF">NITMOv2_0797</name>
</gene>
<proteinExistence type="predicted"/>
<dbReference type="Proteomes" id="UP000069205">
    <property type="component" value="Chromosome"/>
</dbReference>
<organism evidence="1 2">
    <name type="scientific">Nitrospira moscoviensis</name>
    <dbReference type="NCBI Taxonomy" id="42253"/>
    <lineage>
        <taxon>Bacteria</taxon>
        <taxon>Pseudomonadati</taxon>
        <taxon>Nitrospirota</taxon>
        <taxon>Nitrospiria</taxon>
        <taxon>Nitrospirales</taxon>
        <taxon>Nitrospiraceae</taxon>
        <taxon>Nitrospira</taxon>
    </lineage>
</organism>
<evidence type="ECO:0008006" key="3">
    <source>
        <dbReference type="Google" id="ProtNLM"/>
    </source>
</evidence>
<dbReference type="RefSeq" id="WP_053378602.1">
    <property type="nucleotide sequence ID" value="NZ_CP011801.1"/>
</dbReference>
<dbReference type="AlphaFoldDB" id="A0A0K2G9F1"/>
<protein>
    <recommendedName>
        <fullName evidence="3">HD domain-containing protein</fullName>
    </recommendedName>
</protein>